<name>A0A7D9JPQ9_PARCT</name>
<protein>
    <submittedName>
        <fullName evidence="1">Uncharacterized protein</fullName>
    </submittedName>
</protein>
<organism evidence="1 2">
    <name type="scientific">Paramuricea clavata</name>
    <name type="common">Red gorgonian</name>
    <name type="synonym">Violescent sea-whip</name>
    <dbReference type="NCBI Taxonomy" id="317549"/>
    <lineage>
        <taxon>Eukaryota</taxon>
        <taxon>Metazoa</taxon>
        <taxon>Cnidaria</taxon>
        <taxon>Anthozoa</taxon>
        <taxon>Octocorallia</taxon>
        <taxon>Malacalcyonacea</taxon>
        <taxon>Plexauridae</taxon>
        <taxon>Paramuricea</taxon>
    </lineage>
</organism>
<accession>A0A7D9JPQ9</accession>
<gene>
    <name evidence="1" type="ORF">PACLA_8A087701</name>
</gene>
<sequence length="60" mass="7034">HDLRNIGALRSALREEALQVLRYTIEPQISKVEKKKPWIWMERLRLHCTGTIGSSYIDGR</sequence>
<proteinExistence type="predicted"/>
<feature type="non-terminal residue" evidence="1">
    <location>
        <position position="60"/>
    </location>
</feature>
<reference evidence="1" key="1">
    <citation type="submission" date="2020-04" db="EMBL/GenBank/DDBJ databases">
        <authorList>
            <person name="Alioto T."/>
            <person name="Alioto T."/>
            <person name="Gomez Garrido J."/>
        </authorList>
    </citation>
    <scope>NUCLEOTIDE SEQUENCE</scope>
    <source>
        <strain evidence="1">A484AB</strain>
    </source>
</reference>
<dbReference type="Proteomes" id="UP001152795">
    <property type="component" value="Unassembled WGS sequence"/>
</dbReference>
<comment type="caution">
    <text evidence="1">The sequence shown here is derived from an EMBL/GenBank/DDBJ whole genome shotgun (WGS) entry which is preliminary data.</text>
</comment>
<dbReference type="EMBL" id="CACRXK020019712">
    <property type="protein sequence ID" value="CAB4033981.1"/>
    <property type="molecule type" value="Genomic_DNA"/>
</dbReference>
<dbReference type="AlphaFoldDB" id="A0A7D9JPQ9"/>
<keyword evidence="2" id="KW-1185">Reference proteome</keyword>
<evidence type="ECO:0000313" key="2">
    <source>
        <dbReference type="Proteomes" id="UP001152795"/>
    </source>
</evidence>
<evidence type="ECO:0000313" key="1">
    <source>
        <dbReference type="EMBL" id="CAB4033981.1"/>
    </source>
</evidence>